<accession>A0ABM6F8E1</accession>
<dbReference type="InterPro" id="IPR015881">
    <property type="entry name" value="ARHD_Rieske_2Fe_2S"/>
</dbReference>
<dbReference type="InterPro" id="IPR017941">
    <property type="entry name" value="Rieske_2Fe-2S"/>
</dbReference>
<evidence type="ECO:0000313" key="7">
    <source>
        <dbReference type="EMBL" id="AOZ07895.1"/>
    </source>
</evidence>
<dbReference type="EMBL" id="CP017754">
    <property type="protein sequence ID" value="AOZ07895.1"/>
    <property type="molecule type" value="Genomic_DNA"/>
</dbReference>
<evidence type="ECO:0000256" key="4">
    <source>
        <dbReference type="ARBA" id="ARBA00023004"/>
    </source>
</evidence>
<reference evidence="7 8" key="1">
    <citation type="submission" date="2016-10" db="EMBL/GenBank/DDBJ databases">
        <title>Complete genome sequences of three Cupriavidus strains isolated from various Malaysian environments.</title>
        <authorList>
            <person name="Abdullah A.A.-A."/>
            <person name="Shafie N.A.H."/>
            <person name="Lau N.S."/>
        </authorList>
    </citation>
    <scope>NUCLEOTIDE SEQUENCE [LARGE SCALE GENOMIC DNA]</scope>
    <source>
        <strain evidence="7 8">USMAA1020</strain>
    </source>
</reference>
<dbReference type="SUPFAM" id="SSF50022">
    <property type="entry name" value="ISP domain"/>
    <property type="match status" value="1"/>
</dbReference>
<dbReference type="PROSITE" id="PS51296">
    <property type="entry name" value="RIESKE"/>
    <property type="match status" value="1"/>
</dbReference>
<keyword evidence="3" id="KW-0560">Oxidoreductase</keyword>
<dbReference type="PANTHER" id="PTHR21266">
    <property type="entry name" value="IRON-SULFUR DOMAIN CONTAINING PROTEIN"/>
    <property type="match status" value="1"/>
</dbReference>
<evidence type="ECO:0000256" key="2">
    <source>
        <dbReference type="ARBA" id="ARBA00022723"/>
    </source>
</evidence>
<feature type="domain" description="Rieske" evidence="6">
    <location>
        <begin position="15"/>
        <end position="118"/>
    </location>
</feature>
<dbReference type="Gene3D" id="2.102.10.10">
    <property type="entry name" value="Rieske [2Fe-2S] iron-sulphur domain"/>
    <property type="match status" value="1"/>
</dbReference>
<name>A0ABM6F8E1_9BURK</name>
<sequence length="340" mass="37335">MAAGQDATGPEHDQWHPVLALEHADGDGPYPVRLLERDLVLWRNADGWHAWDDRCPHRGAAFTLGRVQDGLLRCGYHGWRFESSGRCTRYPAHPGLVPAPRACAVTHAVREAYGLLWVRLARAGDGAAPPPALPPFPESGAAGCRQVIAGPYDVATSAPRLVENFLDMAHFGYVHDGYLGDPEHTEVPPYEVEASGDPRAPDALRTIGCRAWQPRSHASAEGGAMVEYEYRVVAPYTAVLTKVPDLGDDHRAAIALFICPREPEASRVWFVMSLVSEDDDASLRAFQDTIFLQDQPIVESQRPRRLPLATGVEVPQPADRMASAYRRYLAAHGVRFGTLP</sequence>
<proteinExistence type="predicted"/>
<dbReference type="InterPro" id="IPR044043">
    <property type="entry name" value="VanA_C_cat"/>
</dbReference>
<protein>
    <recommendedName>
        <fullName evidence="6">Rieske domain-containing protein</fullName>
    </recommendedName>
</protein>
<dbReference type="InterPro" id="IPR050584">
    <property type="entry name" value="Cholesterol_7-desaturase"/>
</dbReference>
<evidence type="ECO:0000259" key="6">
    <source>
        <dbReference type="PROSITE" id="PS51296"/>
    </source>
</evidence>
<dbReference type="PROSITE" id="PS00570">
    <property type="entry name" value="RING_HYDROXYL_ALPHA"/>
    <property type="match status" value="1"/>
</dbReference>
<organism evidence="7 8">
    <name type="scientific">Cupriavidus malaysiensis</name>
    <dbReference type="NCBI Taxonomy" id="367825"/>
    <lineage>
        <taxon>Bacteria</taxon>
        <taxon>Pseudomonadati</taxon>
        <taxon>Pseudomonadota</taxon>
        <taxon>Betaproteobacteria</taxon>
        <taxon>Burkholderiales</taxon>
        <taxon>Burkholderiaceae</taxon>
        <taxon>Cupriavidus</taxon>
    </lineage>
</organism>
<evidence type="ECO:0000313" key="8">
    <source>
        <dbReference type="Proteomes" id="UP000177515"/>
    </source>
</evidence>
<evidence type="ECO:0000256" key="5">
    <source>
        <dbReference type="ARBA" id="ARBA00023014"/>
    </source>
</evidence>
<keyword evidence="4" id="KW-0408">Iron</keyword>
<dbReference type="Pfam" id="PF00355">
    <property type="entry name" value="Rieske"/>
    <property type="match status" value="1"/>
</dbReference>
<dbReference type="Proteomes" id="UP000177515">
    <property type="component" value="Chromosome 1"/>
</dbReference>
<dbReference type="PANTHER" id="PTHR21266:SF60">
    <property type="entry name" value="3-KETOSTEROID-9-ALPHA-MONOOXYGENASE, OXYGENASE COMPONENT"/>
    <property type="match status" value="1"/>
</dbReference>
<keyword evidence="1" id="KW-0001">2Fe-2S</keyword>
<dbReference type="Pfam" id="PF19112">
    <property type="entry name" value="VanA_C"/>
    <property type="match status" value="1"/>
</dbReference>
<keyword evidence="5" id="KW-0411">Iron-sulfur</keyword>
<keyword evidence="8" id="KW-1185">Reference proteome</keyword>
<dbReference type="Gene3D" id="3.90.380.10">
    <property type="entry name" value="Naphthalene 1,2-dioxygenase Alpha Subunit, Chain A, domain 1"/>
    <property type="match status" value="1"/>
</dbReference>
<gene>
    <name evidence="7" type="ORF">BKK80_02060</name>
</gene>
<evidence type="ECO:0000256" key="3">
    <source>
        <dbReference type="ARBA" id="ARBA00023002"/>
    </source>
</evidence>
<dbReference type="SUPFAM" id="SSF55961">
    <property type="entry name" value="Bet v1-like"/>
    <property type="match status" value="1"/>
</dbReference>
<dbReference type="InterPro" id="IPR036922">
    <property type="entry name" value="Rieske_2Fe-2S_sf"/>
</dbReference>
<evidence type="ECO:0000256" key="1">
    <source>
        <dbReference type="ARBA" id="ARBA00022714"/>
    </source>
</evidence>
<keyword evidence="2" id="KW-0479">Metal-binding</keyword>